<accession>A0ABQ6H575</accession>
<proteinExistence type="predicted"/>
<dbReference type="RefSeq" id="WP_284207322.1">
    <property type="nucleotide sequence ID" value="NZ_BSSU01000006.1"/>
</dbReference>
<protein>
    <submittedName>
        <fullName evidence="1">Uncharacterized protein</fullName>
    </submittedName>
</protein>
<keyword evidence="2" id="KW-1185">Reference proteome</keyword>
<evidence type="ECO:0000313" key="2">
    <source>
        <dbReference type="Proteomes" id="UP001157133"/>
    </source>
</evidence>
<dbReference type="EMBL" id="BSSU01000006">
    <property type="protein sequence ID" value="GLX81977.1"/>
    <property type="molecule type" value="Genomic_DNA"/>
</dbReference>
<sequence length="88" mass="9541">MLSHLNAEAALYKPAVTFTSSSTHKDQVYSAIFIEMEQTSNPKSRSYNVTLTMDNPKGANVVSGMTTNVKIDLGQVLGGLNEYAFVPV</sequence>
<organism evidence="1 2">
    <name type="scientific">Thalassotalea eurytherma</name>
    <dbReference type="NCBI Taxonomy" id="1144278"/>
    <lineage>
        <taxon>Bacteria</taxon>
        <taxon>Pseudomonadati</taxon>
        <taxon>Pseudomonadota</taxon>
        <taxon>Gammaproteobacteria</taxon>
        <taxon>Alteromonadales</taxon>
        <taxon>Colwelliaceae</taxon>
        <taxon>Thalassotalea</taxon>
    </lineage>
</organism>
<reference evidence="1 2" key="1">
    <citation type="submission" date="2023-03" db="EMBL/GenBank/DDBJ databases">
        <title>Draft genome sequence of Thalassotalea eurytherma JCM 18482T.</title>
        <authorList>
            <person name="Sawabe T."/>
        </authorList>
    </citation>
    <scope>NUCLEOTIDE SEQUENCE [LARGE SCALE GENOMIC DNA]</scope>
    <source>
        <strain evidence="1 2">JCM 18482</strain>
    </source>
</reference>
<evidence type="ECO:0000313" key="1">
    <source>
        <dbReference type="EMBL" id="GLX81977.1"/>
    </source>
</evidence>
<dbReference type="Proteomes" id="UP001157133">
    <property type="component" value="Unassembled WGS sequence"/>
</dbReference>
<dbReference type="Gene3D" id="2.40.30.170">
    <property type="match status" value="1"/>
</dbReference>
<gene>
    <name evidence="1" type="ORF">theurythT_14290</name>
</gene>
<name>A0ABQ6H575_9GAMM</name>
<comment type="caution">
    <text evidence="1">The sequence shown here is derived from an EMBL/GenBank/DDBJ whole genome shotgun (WGS) entry which is preliminary data.</text>
</comment>